<evidence type="ECO:0000313" key="2">
    <source>
        <dbReference type="Proteomes" id="UP000253345"/>
    </source>
</evidence>
<dbReference type="Pfam" id="PF09481">
    <property type="entry name" value="CRISPR_Cse1"/>
    <property type="match status" value="1"/>
</dbReference>
<dbReference type="AlphaFoldDB" id="A0A368YEH8"/>
<name>A0A368YEH8_9RHOB</name>
<proteinExistence type="predicted"/>
<dbReference type="EMBL" id="QPJL01000035">
    <property type="protein sequence ID" value="RCW78555.1"/>
    <property type="molecule type" value="Genomic_DNA"/>
</dbReference>
<dbReference type="Proteomes" id="UP000253345">
    <property type="component" value="Unassembled WGS sequence"/>
</dbReference>
<accession>A0A368YEH8</accession>
<dbReference type="NCBIfam" id="TIGR02547">
    <property type="entry name" value="casA_cse1"/>
    <property type="match status" value="1"/>
</dbReference>
<dbReference type="RefSeq" id="WP_181870392.1">
    <property type="nucleotide sequence ID" value="NZ_QPJL01000035.1"/>
</dbReference>
<gene>
    <name evidence="1" type="ORF">DFP89_1355</name>
</gene>
<sequence length="483" mass="52701">MSLNLIADAWIPVRCTNGRRIIRPDQIAEADVLFPDWPRADLNIACLELLIGLVYLADPALEVEDWADRQADPEHLRAALAPLAPAFDLGGDGPRFLQDIERFETANAKAEINAPDMLFIDSAGGNTAKNNADLMVRRGRYPRLDPALAAMALYTLQSQAPAGGAGNRTSMRGGGPLVTLVEPPQPGLWPLVWANVPLGRPQGTDALPWMRATRRSDAGQVVGEPEDGNLAEAFFGMPRRLRLVFDGEAVTGVLQKPYGANYAGWRHPLTPYYCVKAGEEWLPQHPRAGAFGYRNWLGINAAARSDTRRQAAALSSYRDRVGSLPGARVIVAGWAMDNMKPRDFTLSHEPMIDDPAMLDRIQKVVAAAEMAALALRNALKPLVGEGTALDALREEFFLRTQTPFEDLCTRPDGAARWLGVMETTAMGIFDDQATPGLAAARIADVERILTERKHLRAMFGGRSKQGAKLYGELDIPVPAKETA</sequence>
<keyword evidence="2" id="KW-1185">Reference proteome</keyword>
<protein>
    <submittedName>
        <fullName evidence="1">CRISPR system Cascade subunit CasA</fullName>
    </submittedName>
</protein>
<comment type="caution">
    <text evidence="1">The sequence shown here is derived from an EMBL/GenBank/DDBJ whole genome shotgun (WGS) entry which is preliminary data.</text>
</comment>
<organism evidence="1 2">
    <name type="scientific">Paracoccus lutimaris</name>
    <dbReference type="NCBI Taxonomy" id="1490030"/>
    <lineage>
        <taxon>Bacteria</taxon>
        <taxon>Pseudomonadati</taxon>
        <taxon>Pseudomonadota</taxon>
        <taxon>Alphaproteobacteria</taxon>
        <taxon>Rhodobacterales</taxon>
        <taxon>Paracoccaceae</taxon>
        <taxon>Paracoccus</taxon>
    </lineage>
</organism>
<dbReference type="InterPro" id="IPR013381">
    <property type="entry name" value="CRISPR-assoc_prot_Cse1"/>
</dbReference>
<evidence type="ECO:0000313" key="1">
    <source>
        <dbReference type="EMBL" id="RCW78555.1"/>
    </source>
</evidence>
<reference evidence="1 2" key="1">
    <citation type="submission" date="2018-07" db="EMBL/GenBank/DDBJ databases">
        <title>Genomic Encyclopedia of Type Strains, Phase III (KMG-III): the genomes of soil and plant-associated and newly described type strains.</title>
        <authorList>
            <person name="Whitman W."/>
        </authorList>
    </citation>
    <scope>NUCLEOTIDE SEQUENCE [LARGE SCALE GENOMIC DNA]</scope>
    <source>
        <strain evidence="1 2">CECT 8525</strain>
    </source>
</reference>